<dbReference type="AlphaFoldDB" id="A0A5N5STI5"/>
<evidence type="ECO:0000259" key="3">
    <source>
        <dbReference type="Pfam" id="PF02441"/>
    </source>
</evidence>
<sequence>MDIKSFNILIGCTGSVATIKIPLLAEKLTKLGHKIIIVPTNNALHFLKTEAIANNRSISNLCCKHLNDSQDGYMPYSTEIKLKKICNECEVRTYYSEFEFATDKEEWTMWNKRGDSVRHIELREWADLLVVAPLDANTLAKVAQGLCDNLLTCIIRAWNMNKPLLFCPAMNTQMYIHPFTSQHIKILKDLGFEEIEAISKRLICGEEGTGAMAEVDVIVEKVENRLGRL</sequence>
<dbReference type="GO" id="GO:0015937">
    <property type="term" value="P:coenzyme A biosynthetic process"/>
    <property type="evidence" value="ECO:0007669"/>
    <property type="project" value="UniProtKB-KW"/>
</dbReference>
<dbReference type="InterPro" id="IPR036551">
    <property type="entry name" value="Flavin_trans-like"/>
</dbReference>
<dbReference type="OrthoDB" id="1532798at2759"/>
<evidence type="ECO:0000313" key="4">
    <source>
        <dbReference type="EMBL" id="KAB7497228.1"/>
    </source>
</evidence>
<dbReference type="PANTHER" id="PTHR14359">
    <property type="entry name" value="HOMO-OLIGOMERIC FLAVIN CONTAINING CYS DECARBOXYLASE FAMILY"/>
    <property type="match status" value="1"/>
</dbReference>
<dbReference type="EMBL" id="SEYY01020556">
    <property type="protein sequence ID" value="KAB7497228.1"/>
    <property type="molecule type" value="Genomic_DNA"/>
</dbReference>
<keyword evidence="1" id="KW-0173">Coenzyme A biosynthesis</keyword>
<reference evidence="4 5" key="1">
    <citation type="journal article" date="2019" name="PLoS Biol.">
        <title>Sex chromosomes control vertical transmission of feminizing Wolbachia symbionts in an isopod.</title>
        <authorList>
            <person name="Becking T."/>
            <person name="Chebbi M.A."/>
            <person name="Giraud I."/>
            <person name="Moumen B."/>
            <person name="Laverre T."/>
            <person name="Caubet Y."/>
            <person name="Peccoud J."/>
            <person name="Gilbert C."/>
            <person name="Cordaux R."/>
        </authorList>
    </citation>
    <scope>NUCLEOTIDE SEQUENCE [LARGE SCALE GENOMIC DNA]</scope>
    <source>
        <strain evidence="4">ANa2</strain>
        <tissue evidence="4">Whole body excluding digestive tract and cuticle</tissue>
    </source>
</reference>
<name>A0A5N5STI5_9CRUS</name>
<organism evidence="4 5">
    <name type="scientific">Armadillidium nasatum</name>
    <dbReference type="NCBI Taxonomy" id="96803"/>
    <lineage>
        <taxon>Eukaryota</taxon>
        <taxon>Metazoa</taxon>
        <taxon>Ecdysozoa</taxon>
        <taxon>Arthropoda</taxon>
        <taxon>Crustacea</taxon>
        <taxon>Multicrustacea</taxon>
        <taxon>Malacostraca</taxon>
        <taxon>Eumalacostraca</taxon>
        <taxon>Peracarida</taxon>
        <taxon>Isopoda</taxon>
        <taxon>Oniscidea</taxon>
        <taxon>Crinocheta</taxon>
        <taxon>Armadillidiidae</taxon>
        <taxon>Armadillidium</taxon>
    </lineage>
</organism>
<protein>
    <submittedName>
        <fullName evidence="4">Phosphopantothenoylcysteine decarboxylase</fullName>
    </submittedName>
</protein>
<proteinExistence type="inferred from homology"/>
<evidence type="ECO:0000313" key="5">
    <source>
        <dbReference type="Proteomes" id="UP000326759"/>
    </source>
</evidence>
<evidence type="ECO:0000256" key="2">
    <source>
        <dbReference type="ARBA" id="ARBA00038350"/>
    </source>
</evidence>
<comment type="similarity">
    <text evidence="2">Belongs to the HFCD (homooligomeric flavin containing Cys decarboxylase) superfamily.</text>
</comment>
<dbReference type="GO" id="GO:0004633">
    <property type="term" value="F:phosphopantothenoylcysteine decarboxylase activity"/>
    <property type="evidence" value="ECO:0007669"/>
    <property type="project" value="TreeGrafter"/>
</dbReference>
<feature type="domain" description="Flavoprotein" evidence="3">
    <location>
        <begin position="7"/>
        <end position="224"/>
    </location>
</feature>
<dbReference type="GO" id="GO:0010181">
    <property type="term" value="F:FMN binding"/>
    <property type="evidence" value="ECO:0007669"/>
    <property type="project" value="TreeGrafter"/>
</dbReference>
<evidence type="ECO:0000256" key="1">
    <source>
        <dbReference type="ARBA" id="ARBA00022993"/>
    </source>
</evidence>
<dbReference type="GO" id="GO:0071513">
    <property type="term" value="C:phosphopantothenoylcysteine decarboxylase complex"/>
    <property type="evidence" value="ECO:0007669"/>
    <property type="project" value="TreeGrafter"/>
</dbReference>
<comment type="caution">
    <text evidence="4">The sequence shown here is derived from an EMBL/GenBank/DDBJ whole genome shotgun (WGS) entry which is preliminary data.</text>
</comment>
<accession>A0A5N5STI5</accession>
<dbReference type="InterPro" id="IPR003382">
    <property type="entry name" value="Flavoprotein"/>
</dbReference>
<keyword evidence="5" id="KW-1185">Reference proteome</keyword>
<gene>
    <name evidence="4" type="primary">Ppcdc</name>
    <name evidence="4" type="ORF">Anas_05641</name>
</gene>
<dbReference type="SUPFAM" id="SSF52507">
    <property type="entry name" value="Homo-oligomeric flavin-containing Cys decarboxylases, HFCD"/>
    <property type="match status" value="1"/>
</dbReference>
<dbReference type="Pfam" id="PF02441">
    <property type="entry name" value="Flavoprotein"/>
    <property type="match status" value="1"/>
</dbReference>
<dbReference type="Proteomes" id="UP000326759">
    <property type="component" value="Unassembled WGS sequence"/>
</dbReference>
<dbReference type="PANTHER" id="PTHR14359:SF6">
    <property type="entry name" value="PHOSPHOPANTOTHENOYLCYSTEINE DECARBOXYLASE"/>
    <property type="match status" value="1"/>
</dbReference>
<dbReference type="Gene3D" id="3.40.50.1950">
    <property type="entry name" value="Flavin prenyltransferase-like"/>
    <property type="match status" value="1"/>
</dbReference>